<dbReference type="Gene3D" id="1.25.10.10">
    <property type="entry name" value="Leucine-rich Repeat Variant"/>
    <property type="match status" value="3"/>
</dbReference>
<dbReference type="InterPro" id="IPR000225">
    <property type="entry name" value="Armadillo"/>
</dbReference>
<dbReference type="InterPro" id="IPR011989">
    <property type="entry name" value="ARM-like"/>
</dbReference>
<dbReference type="InterPro" id="IPR021133">
    <property type="entry name" value="HEAT_type_2"/>
</dbReference>
<dbReference type="PROSITE" id="PS50176">
    <property type="entry name" value="ARM_REPEAT"/>
    <property type="match status" value="3"/>
</dbReference>
<feature type="region of interest" description="Disordered" evidence="4">
    <location>
        <begin position="558"/>
        <end position="584"/>
    </location>
</feature>
<feature type="repeat" description="ARM" evidence="3">
    <location>
        <begin position="231"/>
        <end position="273"/>
    </location>
</feature>
<feature type="repeat" description="HEAT" evidence="2">
    <location>
        <begin position="232"/>
        <end position="270"/>
    </location>
</feature>
<dbReference type="PANTHER" id="PTHR47451">
    <property type="entry name" value="ARM REPEAT SUPERFAMILY PROTEIN"/>
    <property type="match status" value="1"/>
</dbReference>
<dbReference type="PANTHER" id="PTHR47451:SF1">
    <property type="entry name" value="ARM REPEAT SUPERFAMILY PROTEIN"/>
    <property type="match status" value="1"/>
</dbReference>
<name>A0ABD1TAE8_9LAMI</name>
<dbReference type="EMBL" id="JBFOLJ010000009">
    <property type="protein sequence ID" value="KAL2509714.1"/>
    <property type="molecule type" value="Genomic_DNA"/>
</dbReference>
<evidence type="ECO:0000256" key="4">
    <source>
        <dbReference type="SAM" id="MobiDB-lite"/>
    </source>
</evidence>
<reference evidence="6" key="1">
    <citation type="submission" date="2024-07" db="EMBL/GenBank/DDBJ databases">
        <title>Two chromosome-level genome assemblies of Korean endemic species Abeliophyllum distichum and Forsythia ovata (Oleaceae).</title>
        <authorList>
            <person name="Jang H."/>
        </authorList>
    </citation>
    <scope>NUCLEOTIDE SEQUENCE [LARGE SCALE GENOMIC DNA]</scope>
</reference>
<evidence type="ECO:0000313" key="5">
    <source>
        <dbReference type="EMBL" id="KAL2509714.1"/>
    </source>
</evidence>
<evidence type="ECO:0000256" key="2">
    <source>
        <dbReference type="PROSITE-ProRule" id="PRU00103"/>
    </source>
</evidence>
<organism evidence="5 6">
    <name type="scientific">Forsythia ovata</name>
    <dbReference type="NCBI Taxonomy" id="205694"/>
    <lineage>
        <taxon>Eukaryota</taxon>
        <taxon>Viridiplantae</taxon>
        <taxon>Streptophyta</taxon>
        <taxon>Embryophyta</taxon>
        <taxon>Tracheophyta</taxon>
        <taxon>Spermatophyta</taxon>
        <taxon>Magnoliopsida</taxon>
        <taxon>eudicotyledons</taxon>
        <taxon>Gunneridae</taxon>
        <taxon>Pentapetalae</taxon>
        <taxon>asterids</taxon>
        <taxon>lamiids</taxon>
        <taxon>Lamiales</taxon>
        <taxon>Oleaceae</taxon>
        <taxon>Forsythieae</taxon>
        <taxon>Forsythia</taxon>
    </lineage>
</organism>
<keyword evidence="1" id="KW-0677">Repeat</keyword>
<feature type="repeat" description="ARM" evidence="3">
    <location>
        <begin position="188"/>
        <end position="221"/>
    </location>
</feature>
<dbReference type="SMART" id="SM00185">
    <property type="entry name" value="ARM"/>
    <property type="match status" value="9"/>
</dbReference>
<evidence type="ECO:0000256" key="3">
    <source>
        <dbReference type="PROSITE-ProRule" id="PRU00259"/>
    </source>
</evidence>
<keyword evidence="6" id="KW-1185">Reference proteome</keyword>
<feature type="repeat" description="ARM" evidence="3">
    <location>
        <begin position="791"/>
        <end position="833"/>
    </location>
</feature>
<dbReference type="AlphaFoldDB" id="A0ABD1TAE8"/>
<dbReference type="PROSITE" id="PS50077">
    <property type="entry name" value="HEAT_REPEAT"/>
    <property type="match status" value="1"/>
</dbReference>
<dbReference type="SUPFAM" id="SSF48371">
    <property type="entry name" value="ARM repeat"/>
    <property type="match status" value="2"/>
</dbReference>
<proteinExistence type="predicted"/>
<accession>A0ABD1TAE8</accession>
<feature type="compositionally biased region" description="Polar residues" evidence="4">
    <location>
        <begin position="564"/>
        <end position="582"/>
    </location>
</feature>
<dbReference type="InterPro" id="IPR016024">
    <property type="entry name" value="ARM-type_fold"/>
</dbReference>
<sequence length="868" mass="95665">MSSTIPIHFNFKPSSFLQQQQILHSHVVVSSVKKSMKTAVRATRNPHGRHCYRHDIVRNPLLCSVSTRACSGDGGTEVFANQEEASASDVDTLRSSSSRSNDGYVALFVRMLGLDNDPRDREQAVVALWKYTLGGKQYVDNIMKFRGTINLTLNLLKSESDSACEAAAGLLRVLSSFNVYRDSVAESGAIEEITGLLRRSSLSPDVKEQSVCTLWNLSVDEKLRVRIANSELLPILIKFLEDDNVKVRESAGGVLANLALSQLNHKIMVEAGVIPNLAKLLNAELEESKVVRKEARNALLELAKDEYNRILVMEEGLVLVPLVGSTAYKSFRPALYSWPSLPDGTKIEQGSKGPSRFGASELLLGLNIQDRNLDLEEAKMNAVVGRTQQQFLARIGAIEMEDDNKSNGEGTSSQRFTLLPWMDAVARLVLILGLEDESAITRAAQSIADASFNERMRFSFMEAGAIKHLIQLIYHPSDVVRSAVILALYRLSISDDVCLRIEAEGVLHPLINLLKQSESATSQSSREMVVNILSRILDPNKEMKSKFYDGPLNGSKKGWDATRVPTSDGNETIAPESSSSLRTDGRDLVEPTVLSRLVGILKKSHPDLQRKAASILEFIAVSEPCVEKIISADIESGLEAVFRQKSLTEKGYSADDEKPELKSLELEEAGQAVSAASRLLARLLDYDLFRQTINPHHFTKLLRDILVSSIPLHNKDWVAACLVKLSSLSGPNLDLENPVNIEVTLYETIPRLIEQIKSSFSPEVQEAAVLELNRIISEGLVDSTRVVAADGAIFPLVKLLETGSERAVEASLTILYNLSMDRENHAAIISAGAVPILRRIVISERSNWMRALRESLEGETSLPVSEIP</sequence>
<evidence type="ECO:0000313" key="6">
    <source>
        <dbReference type="Proteomes" id="UP001604277"/>
    </source>
</evidence>
<gene>
    <name evidence="5" type="ORF">Fot_33361</name>
</gene>
<dbReference type="Pfam" id="PF00514">
    <property type="entry name" value="Arm"/>
    <property type="match status" value="1"/>
</dbReference>
<protein>
    <submittedName>
        <fullName evidence="5">ARM repeat superfamily protein</fullName>
    </submittedName>
</protein>
<dbReference type="Proteomes" id="UP001604277">
    <property type="component" value="Unassembled WGS sequence"/>
</dbReference>
<evidence type="ECO:0000256" key="1">
    <source>
        <dbReference type="ARBA" id="ARBA00022737"/>
    </source>
</evidence>
<comment type="caution">
    <text evidence="5">The sequence shown here is derived from an EMBL/GenBank/DDBJ whole genome shotgun (WGS) entry which is preliminary data.</text>
</comment>